<dbReference type="RefSeq" id="WP_200334115.1">
    <property type="nucleotide sequence ID" value="NZ_CP066786.1"/>
</dbReference>
<name>A0A7T7HHL8_9HYPH</name>
<accession>A0A7T7HHL8</accession>
<evidence type="ECO:0000313" key="2">
    <source>
        <dbReference type="Proteomes" id="UP000596083"/>
    </source>
</evidence>
<dbReference type="Proteomes" id="UP000596083">
    <property type="component" value="Chromosome"/>
</dbReference>
<organism evidence="1 2">
    <name type="scientific">Martelella lutilitoris</name>
    <dbReference type="NCBI Taxonomy" id="2583532"/>
    <lineage>
        <taxon>Bacteria</taxon>
        <taxon>Pseudomonadati</taxon>
        <taxon>Pseudomonadota</taxon>
        <taxon>Alphaproteobacteria</taxon>
        <taxon>Hyphomicrobiales</taxon>
        <taxon>Aurantimonadaceae</taxon>
        <taxon>Martelella</taxon>
    </lineage>
</organism>
<gene>
    <name evidence="1" type="ORF">JET14_13245</name>
</gene>
<dbReference type="KEGG" id="mlut:JET14_13245"/>
<protein>
    <submittedName>
        <fullName evidence="1">Uncharacterized protein</fullName>
    </submittedName>
</protein>
<dbReference type="AlphaFoldDB" id="A0A7T7HHL8"/>
<evidence type="ECO:0000313" key="1">
    <source>
        <dbReference type="EMBL" id="QQM29292.1"/>
    </source>
</evidence>
<sequence length="45" mass="5134">MLAEPPIYTMKDLREWVTLADVMDAHEMLDLKGAMQEKAEQNAKA</sequence>
<reference evidence="1 2" key="1">
    <citation type="submission" date="2020-12" db="EMBL/GenBank/DDBJ databases">
        <authorList>
            <person name="Zheng R.K."/>
            <person name="Sun C.M."/>
        </authorList>
    </citation>
    <scope>NUCLEOTIDE SEQUENCE [LARGE SCALE GENOMIC DNA]</scope>
    <source>
        <strain evidence="1 2">ZRK001</strain>
    </source>
</reference>
<dbReference type="EMBL" id="CP066786">
    <property type="protein sequence ID" value="QQM29292.1"/>
    <property type="molecule type" value="Genomic_DNA"/>
</dbReference>
<proteinExistence type="predicted"/>